<gene>
    <name evidence="2" type="ORF">H6A60_06730</name>
</gene>
<evidence type="ECO:0000313" key="3">
    <source>
        <dbReference type="Proteomes" id="UP000715095"/>
    </source>
</evidence>
<dbReference type="InterPro" id="IPR004291">
    <property type="entry name" value="Transposase_IS66_central"/>
</dbReference>
<sequence>MANRDVDVLQTLVAESTLAMTELRGIPSLHKHFEKSFEKYDGPLAQTVEQAQKAAAEAKQLSQLTQKRAVEQMLKTKRCIQDNNRKSGKIKDVVGQAAISEAELHPENEMLKAAAQIAAAQTPACPNEKKPLLGKQADPSRATAPTLKSEVRTDACACPHCRAQAGLIAVKGPKAFVRTCIASLDKLLQSAFLDNPVFQCNACGKYHMHLPEDLPIPAGPTRTVSQELLFESARLFTHGVPMNRLNDILNTGASSMSPETIPRNMHDWINSGLGRPLVDAIKAKAQQEDVICVDETPFSCLQQAGMSKKKLADDDAAKQAYLLTMTSPASASYQFAAFNRLQSRSADSLESVLKDYKATTYITDAYAGYGTVIRNSTATIKRQSCLAHLTRVVYDALDLANMGKSVSNPKNKGKLREALVESSPAYYLTLVTDAISKIYDWEMTLKPIEDEEAAAWKTRVEECRKEHALPLMDNIDTIMRKLAEKYAVKKGSTWEAKLESPYSKPIVYYMNGRENFRVFLENANVTPDSSAAERSLRPICVLRNSSSFKQSQEYMESMCDWFTLFVTAKLNGIERPTQWLNEYGRAIYSHCVDAMLNRRAEGGLDLTRRFQFDPKDIASFPAHEWEPSAYMARKRQQAAVS</sequence>
<protein>
    <submittedName>
        <fullName evidence="2">Transposase</fullName>
    </submittedName>
</protein>
<dbReference type="RefSeq" id="WP_205102650.1">
    <property type="nucleotide sequence ID" value="NZ_JACJJC010000009.1"/>
</dbReference>
<name>A0ABS2DS54_9BURK</name>
<dbReference type="EMBL" id="JACJJC010000009">
    <property type="protein sequence ID" value="MBM6704177.1"/>
    <property type="molecule type" value="Genomic_DNA"/>
</dbReference>
<dbReference type="Proteomes" id="UP000715095">
    <property type="component" value="Unassembled WGS sequence"/>
</dbReference>
<dbReference type="PANTHER" id="PTHR33678">
    <property type="entry name" value="BLL1576 PROTEIN"/>
    <property type="match status" value="1"/>
</dbReference>
<dbReference type="Pfam" id="PF03050">
    <property type="entry name" value="DDE_Tnp_IS66"/>
    <property type="match status" value="1"/>
</dbReference>
<feature type="domain" description="Transposase IS66 central" evidence="1">
    <location>
        <begin position="236"/>
        <end position="554"/>
    </location>
</feature>
<evidence type="ECO:0000313" key="2">
    <source>
        <dbReference type="EMBL" id="MBM6704177.1"/>
    </source>
</evidence>
<dbReference type="PANTHER" id="PTHR33678:SF2">
    <property type="match status" value="1"/>
</dbReference>
<comment type="caution">
    <text evidence="2">The sequence shown here is derived from an EMBL/GenBank/DDBJ whole genome shotgun (WGS) entry which is preliminary data.</text>
</comment>
<reference evidence="2 3" key="1">
    <citation type="journal article" date="2021" name="Sci. Rep.">
        <title>The distribution of antibiotic resistance genes in chicken gut microbiota commensals.</title>
        <authorList>
            <person name="Juricova H."/>
            <person name="Matiasovicova J."/>
            <person name="Kubasova T."/>
            <person name="Cejkova D."/>
            <person name="Rychlik I."/>
        </authorList>
    </citation>
    <scope>NUCLEOTIDE SEQUENCE [LARGE SCALE GENOMIC DNA]</scope>
    <source>
        <strain evidence="2 3">An829</strain>
    </source>
</reference>
<proteinExistence type="predicted"/>
<organism evidence="2 3">
    <name type="scientific">Sutterella massiliensis</name>
    <dbReference type="NCBI Taxonomy" id="1816689"/>
    <lineage>
        <taxon>Bacteria</taxon>
        <taxon>Pseudomonadati</taxon>
        <taxon>Pseudomonadota</taxon>
        <taxon>Betaproteobacteria</taxon>
        <taxon>Burkholderiales</taxon>
        <taxon>Sutterellaceae</taxon>
        <taxon>Sutterella</taxon>
    </lineage>
</organism>
<dbReference type="InterPro" id="IPR052344">
    <property type="entry name" value="Transposase-related"/>
</dbReference>
<evidence type="ECO:0000259" key="1">
    <source>
        <dbReference type="Pfam" id="PF03050"/>
    </source>
</evidence>
<accession>A0ABS2DS54</accession>
<keyword evidence="3" id="KW-1185">Reference proteome</keyword>